<accession>A0A8B6GZP6</accession>
<evidence type="ECO:0000256" key="4">
    <source>
        <dbReference type="ARBA" id="ARBA00023136"/>
    </source>
</evidence>
<feature type="compositionally biased region" description="Polar residues" evidence="5">
    <location>
        <begin position="94"/>
        <end position="107"/>
    </location>
</feature>
<evidence type="ECO:0000313" key="10">
    <source>
        <dbReference type="Proteomes" id="UP000596742"/>
    </source>
</evidence>
<dbReference type="GO" id="GO:0016020">
    <property type="term" value="C:membrane"/>
    <property type="evidence" value="ECO:0007669"/>
    <property type="project" value="UniProtKB-SubCell"/>
</dbReference>
<evidence type="ECO:0000256" key="6">
    <source>
        <dbReference type="SAM" id="Phobius"/>
    </source>
</evidence>
<evidence type="ECO:0000256" key="1">
    <source>
        <dbReference type="ARBA" id="ARBA00004141"/>
    </source>
</evidence>
<feature type="compositionally biased region" description="Low complexity" evidence="5">
    <location>
        <begin position="82"/>
        <end position="93"/>
    </location>
</feature>
<feature type="transmembrane region" description="Helical" evidence="6">
    <location>
        <begin position="948"/>
        <end position="968"/>
    </location>
</feature>
<evidence type="ECO:0000256" key="5">
    <source>
        <dbReference type="SAM" id="MobiDB-lite"/>
    </source>
</evidence>
<feature type="chain" id="PRO_5032604940" description="G-protein coupled receptors family 2 profile 2 domain-containing protein" evidence="7">
    <location>
        <begin position="24"/>
        <end position="990"/>
    </location>
</feature>
<dbReference type="GO" id="GO:0007166">
    <property type="term" value="P:cell surface receptor signaling pathway"/>
    <property type="evidence" value="ECO:0007669"/>
    <property type="project" value="InterPro"/>
</dbReference>
<keyword evidence="2 6" id="KW-0812">Transmembrane</keyword>
<dbReference type="PANTHER" id="PTHR45902">
    <property type="entry name" value="LATROPHILIN RECEPTOR-LIKE PROTEIN A"/>
    <property type="match status" value="1"/>
</dbReference>
<evidence type="ECO:0000259" key="8">
    <source>
        <dbReference type="PROSITE" id="PS50261"/>
    </source>
</evidence>
<evidence type="ECO:0000313" key="9">
    <source>
        <dbReference type="EMBL" id="VDI71512.1"/>
    </source>
</evidence>
<reference evidence="9" key="1">
    <citation type="submission" date="2018-11" db="EMBL/GenBank/DDBJ databases">
        <authorList>
            <person name="Alioto T."/>
            <person name="Alioto T."/>
        </authorList>
    </citation>
    <scope>NUCLEOTIDE SEQUENCE</scope>
</reference>
<feature type="transmembrane region" description="Helical" evidence="6">
    <location>
        <begin position="721"/>
        <end position="740"/>
    </location>
</feature>
<dbReference type="EMBL" id="UYJE01009233">
    <property type="protein sequence ID" value="VDI71512.1"/>
    <property type="molecule type" value="Genomic_DNA"/>
</dbReference>
<dbReference type="Gene3D" id="1.20.1070.10">
    <property type="entry name" value="Rhodopsin 7-helix transmembrane proteins"/>
    <property type="match status" value="1"/>
</dbReference>
<feature type="domain" description="G-protein coupled receptors family 2 profile 2" evidence="8">
    <location>
        <begin position="715"/>
        <end position="971"/>
    </location>
</feature>
<dbReference type="CDD" id="cd13952">
    <property type="entry name" value="7tm_classB"/>
    <property type="match status" value="1"/>
</dbReference>
<dbReference type="AlphaFoldDB" id="A0A8B6GZP6"/>
<feature type="compositionally biased region" description="Low complexity" evidence="5">
    <location>
        <begin position="108"/>
        <end position="117"/>
    </location>
</feature>
<sequence>MMKFSLFLLALIFVLRLPLLVRGREWIYQTLTSDTTSRSMVHVTGSDESGNNVNGTTTSDTTSRSISQVTGTYVSRNTANGTTTSDTTSRSISQVTGTDVSRNTANGTTTSDTTSRSISQVNGTDVFRNTANGTTTSDATSRSMVDVTGSDVFRKTVNGITTSGTTSRSISQVNGTDVSRNTANGTTTSDATSRSMVHVTGSDVFRKTVNGITTSDTTSRSMSQVSGTAVSRYKRTPLEITTQSDHQTSTYPNMLEDECFSFGGCKLPEYFIDLYCYCDTKCNDYKDCCAKHNLITNVAQDRYECIRINTEKYKKKGFQTISMCSLEYHDNTIKEKCQEDNMIENGPPVVDYKNIDIFKNMYCAICNNVTDYFPFDIKFYNAKIIVEEMDQFQNLTKKSKLSLLFTDADYELIPPPGVELRTCVAEMIENSHPLCKKYVNPILQIDGRSVDVYRNSFCISRNERQHQFYCFKPFLNSIWANNEVRSLSVIFSFRERKSYVDDVNFCKEWSIEVERSGMCAHLETYLNFDKHLVYYVISTKNHTEKELIRIGLVSVLPLSVTNFTQFAGKLVIKASENKTMLKVDVTLKVLKKVFYHEKQLIENSFYERKTTIIIRGNATESIVQVENRKDIASTGNQPVQFYSLYSIKFVTAEPYPLFLIKLEQNDINTDANIDKFCIDEQVTVDVMPDGSFDIDADNVRCHMTHVIGYDKTSSNWSVSEIMTYICFSVSIISLVVLIVFNRKKDLYASIPGSNLENLSISLLLSNLLFLLGIGASSLPRLCYVVGVTLHFLWLTVFAFMSIAVVYIMSNLLAIKSRREISKRDLAHKRRHMTVIGILIPLLIVVPGIVIDLTGPENWSLGYGGAVCFPNRYPSNVVLFSGPVVLSVGIDFACLTYIILQICRLRLELRHIRKLNLYKDAQIYLRVVALSGVFWTTGIISAICELQWLDFLFTILCGLQGFFVAVANINTSRVQSLKVESTQKNSTDTKT</sequence>
<evidence type="ECO:0000256" key="3">
    <source>
        <dbReference type="ARBA" id="ARBA00022989"/>
    </source>
</evidence>
<feature type="transmembrane region" description="Helical" evidence="6">
    <location>
        <begin position="832"/>
        <end position="850"/>
    </location>
</feature>
<dbReference type="InterPro" id="IPR000832">
    <property type="entry name" value="GPCR_2_secretin-like"/>
</dbReference>
<comment type="subcellular location">
    <subcellularLocation>
        <location evidence="1">Membrane</location>
        <topology evidence="1">Multi-pass membrane protein</topology>
    </subcellularLocation>
</comment>
<dbReference type="Pfam" id="PF00002">
    <property type="entry name" value="7tm_2"/>
    <property type="match status" value="1"/>
</dbReference>
<keyword evidence="7" id="KW-0732">Signal</keyword>
<feature type="compositionally biased region" description="Low complexity" evidence="5">
    <location>
        <begin position="160"/>
        <end position="171"/>
    </location>
</feature>
<organism evidence="9 10">
    <name type="scientific">Mytilus galloprovincialis</name>
    <name type="common">Mediterranean mussel</name>
    <dbReference type="NCBI Taxonomy" id="29158"/>
    <lineage>
        <taxon>Eukaryota</taxon>
        <taxon>Metazoa</taxon>
        <taxon>Spiralia</taxon>
        <taxon>Lophotrochozoa</taxon>
        <taxon>Mollusca</taxon>
        <taxon>Bivalvia</taxon>
        <taxon>Autobranchia</taxon>
        <taxon>Pteriomorphia</taxon>
        <taxon>Mytilida</taxon>
        <taxon>Mytiloidea</taxon>
        <taxon>Mytilidae</taxon>
        <taxon>Mytilinae</taxon>
        <taxon>Mytilus</taxon>
    </lineage>
</organism>
<proteinExistence type="predicted"/>
<protein>
    <recommendedName>
        <fullName evidence="8">G-protein coupled receptors family 2 profile 2 domain-containing protein</fullName>
    </recommendedName>
</protein>
<name>A0A8B6GZP6_MYTGA</name>
<keyword evidence="10" id="KW-1185">Reference proteome</keyword>
<evidence type="ECO:0000256" key="2">
    <source>
        <dbReference type="ARBA" id="ARBA00022692"/>
    </source>
</evidence>
<feature type="compositionally biased region" description="Low complexity" evidence="5">
    <location>
        <begin position="56"/>
        <end position="67"/>
    </location>
</feature>
<dbReference type="PROSITE" id="PS50261">
    <property type="entry name" value="G_PROTEIN_RECEP_F2_4"/>
    <property type="match status" value="1"/>
</dbReference>
<feature type="transmembrane region" description="Helical" evidence="6">
    <location>
        <begin position="922"/>
        <end position="942"/>
    </location>
</feature>
<keyword evidence="4 6" id="KW-0472">Membrane</keyword>
<evidence type="ECO:0000256" key="7">
    <source>
        <dbReference type="SAM" id="SignalP"/>
    </source>
</evidence>
<comment type="caution">
    <text evidence="9">The sequence shown here is derived from an EMBL/GenBank/DDBJ whole genome shotgun (WGS) entry which is preliminary data.</text>
</comment>
<dbReference type="InterPro" id="IPR053231">
    <property type="entry name" value="GPCR_LN-TM7"/>
</dbReference>
<dbReference type="OrthoDB" id="6134459at2759"/>
<dbReference type="InterPro" id="IPR017981">
    <property type="entry name" value="GPCR_2-like_7TM"/>
</dbReference>
<feature type="signal peptide" evidence="7">
    <location>
        <begin position="1"/>
        <end position="23"/>
    </location>
</feature>
<feature type="compositionally biased region" description="Polar residues" evidence="5">
    <location>
        <begin position="68"/>
        <end position="81"/>
    </location>
</feature>
<keyword evidence="3 6" id="KW-1133">Transmembrane helix</keyword>
<gene>
    <name evidence="9" type="ORF">MGAL_10B087741</name>
</gene>
<feature type="transmembrane region" description="Helical" evidence="6">
    <location>
        <begin position="791"/>
        <end position="812"/>
    </location>
</feature>
<feature type="transmembrane region" description="Helical" evidence="6">
    <location>
        <begin position="760"/>
        <end position="779"/>
    </location>
</feature>
<feature type="region of interest" description="Disordered" evidence="5">
    <location>
        <begin position="37"/>
        <end position="117"/>
    </location>
</feature>
<feature type="region of interest" description="Disordered" evidence="5">
    <location>
        <begin position="160"/>
        <end position="195"/>
    </location>
</feature>
<feature type="compositionally biased region" description="Polar residues" evidence="5">
    <location>
        <begin position="172"/>
        <end position="195"/>
    </location>
</feature>
<dbReference type="GO" id="GO:0004930">
    <property type="term" value="F:G protein-coupled receptor activity"/>
    <property type="evidence" value="ECO:0007669"/>
    <property type="project" value="InterPro"/>
</dbReference>
<feature type="compositionally biased region" description="Polar residues" evidence="5">
    <location>
        <begin position="46"/>
        <end position="55"/>
    </location>
</feature>
<dbReference type="PANTHER" id="PTHR45902:SF1">
    <property type="entry name" value="LATROPHILIN RECEPTOR-LIKE PROTEIN A"/>
    <property type="match status" value="1"/>
</dbReference>
<feature type="transmembrane region" description="Helical" evidence="6">
    <location>
        <begin position="879"/>
        <end position="901"/>
    </location>
</feature>
<dbReference type="Proteomes" id="UP000596742">
    <property type="component" value="Unassembled WGS sequence"/>
</dbReference>